<gene>
    <name evidence="2" type="primary">Pacs1_0</name>
    <name evidence="2" type="ORF">E2C01_081634</name>
</gene>
<evidence type="ECO:0000259" key="1">
    <source>
        <dbReference type="Pfam" id="PF10254"/>
    </source>
</evidence>
<dbReference type="PANTHER" id="PTHR13280">
    <property type="entry name" value="PHOSPHOFURIN ACIDIC CLUSTER SORTING PROTEIN"/>
    <property type="match status" value="1"/>
</dbReference>
<dbReference type="GO" id="GO:0072659">
    <property type="term" value="P:protein localization to plasma membrane"/>
    <property type="evidence" value="ECO:0007669"/>
    <property type="project" value="TreeGrafter"/>
</dbReference>
<reference evidence="2 3" key="1">
    <citation type="submission" date="2019-05" db="EMBL/GenBank/DDBJ databases">
        <title>Another draft genome of Portunus trituberculatus and its Hox gene families provides insights of decapod evolution.</title>
        <authorList>
            <person name="Jeong J.-H."/>
            <person name="Song I."/>
            <person name="Kim S."/>
            <person name="Choi T."/>
            <person name="Kim D."/>
            <person name="Ryu S."/>
            <person name="Kim W."/>
        </authorList>
    </citation>
    <scope>NUCLEOTIDE SEQUENCE [LARGE SCALE GENOMIC DNA]</scope>
    <source>
        <tissue evidence="2">Muscle</tissue>
    </source>
</reference>
<accession>A0A5B7J1N7</accession>
<feature type="domain" description="Phosphofurin acidic cluster sorting protein 1/2 C-terminal" evidence="1">
    <location>
        <begin position="1"/>
        <end position="110"/>
    </location>
</feature>
<evidence type="ECO:0000313" key="3">
    <source>
        <dbReference type="Proteomes" id="UP000324222"/>
    </source>
</evidence>
<proteinExistence type="predicted"/>
<comment type="caution">
    <text evidence="2">The sequence shown here is derived from an EMBL/GenBank/DDBJ whole genome shotgun (WGS) entry which is preliminary data.</text>
</comment>
<dbReference type="OrthoDB" id="28829at2759"/>
<dbReference type="InterPro" id="IPR019381">
    <property type="entry name" value="PACS1/2_C"/>
</dbReference>
<organism evidence="2 3">
    <name type="scientific">Portunus trituberculatus</name>
    <name type="common">Swimming crab</name>
    <name type="synonym">Neptunus trituberculatus</name>
    <dbReference type="NCBI Taxonomy" id="210409"/>
    <lineage>
        <taxon>Eukaryota</taxon>
        <taxon>Metazoa</taxon>
        <taxon>Ecdysozoa</taxon>
        <taxon>Arthropoda</taxon>
        <taxon>Crustacea</taxon>
        <taxon>Multicrustacea</taxon>
        <taxon>Malacostraca</taxon>
        <taxon>Eumalacostraca</taxon>
        <taxon>Eucarida</taxon>
        <taxon>Decapoda</taxon>
        <taxon>Pleocyemata</taxon>
        <taxon>Brachyura</taxon>
        <taxon>Eubrachyura</taxon>
        <taxon>Portunoidea</taxon>
        <taxon>Portunidae</taxon>
        <taxon>Portuninae</taxon>
        <taxon>Portunus</taxon>
    </lineage>
</organism>
<dbReference type="Proteomes" id="UP000324222">
    <property type="component" value="Unassembled WGS sequence"/>
</dbReference>
<name>A0A5B7J1N7_PORTR</name>
<protein>
    <submittedName>
        <fullName evidence="2">Phosphofurin acidic cluster sorting protein 1</fullName>
    </submittedName>
</protein>
<dbReference type="AlphaFoldDB" id="A0A5B7J1N7"/>
<sequence>MKVVVVGSDLYISCVLRPYVDQFSSKPPDFQNHIRFLIIPLGVNSLAKYLGSIDSTYGAAFVSESWREVIERWEKPDVQEVVNRVHRYLTQAQQTLHLPIAEAMLTYKEKR</sequence>
<dbReference type="EMBL" id="VSRR010072544">
    <property type="protein sequence ID" value="MPC86798.1"/>
    <property type="molecule type" value="Genomic_DNA"/>
</dbReference>
<dbReference type="Pfam" id="PF10254">
    <property type="entry name" value="Pacs-1"/>
    <property type="match status" value="1"/>
</dbReference>
<keyword evidence="3" id="KW-1185">Reference proteome</keyword>
<evidence type="ECO:0000313" key="2">
    <source>
        <dbReference type="EMBL" id="MPC86798.1"/>
    </source>
</evidence>
<dbReference type="PANTHER" id="PTHR13280:SF17">
    <property type="entry name" value="KRUEPPEL TARGET AT 95D, ISOFORM A"/>
    <property type="match status" value="1"/>
</dbReference>